<organism evidence="13 14">
    <name type="scientific">Maribellus luteus</name>
    <dbReference type="NCBI Taxonomy" id="2305463"/>
    <lineage>
        <taxon>Bacteria</taxon>
        <taxon>Pseudomonadati</taxon>
        <taxon>Bacteroidota</taxon>
        <taxon>Bacteroidia</taxon>
        <taxon>Marinilabiliales</taxon>
        <taxon>Prolixibacteraceae</taxon>
        <taxon>Maribellus</taxon>
    </lineage>
</organism>
<comment type="similarity">
    <text evidence="2 9">Belongs to the NAPRTase family.</text>
</comment>
<dbReference type="EC" id="6.3.4.21" evidence="3 9"/>
<keyword evidence="4" id="KW-0597">Phosphoprotein</keyword>
<accession>A0A399SUJ3</accession>
<evidence type="ECO:0000313" key="13">
    <source>
        <dbReference type="EMBL" id="RIJ46081.1"/>
    </source>
</evidence>
<dbReference type="GO" id="GO:0047280">
    <property type="term" value="F:nicotinamide phosphoribosyltransferase activity"/>
    <property type="evidence" value="ECO:0007669"/>
    <property type="project" value="UniProtKB-ARBA"/>
</dbReference>
<dbReference type="GO" id="GO:0004516">
    <property type="term" value="F:nicotinate phosphoribosyltransferase activity"/>
    <property type="evidence" value="ECO:0007669"/>
    <property type="project" value="UniProtKB-UniRule"/>
</dbReference>
<dbReference type="NCBIfam" id="NF006695">
    <property type="entry name" value="PRK09243.1-2"/>
    <property type="match status" value="1"/>
</dbReference>
<gene>
    <name evidence="13" type="ORF">D1614_20355</name>
</gene>
<evidence type="ECO:0000256" key="7">
    <source>
        <dbReference type="ARBA" id="ARBA00022679"/>
    </source>
</evidence>
<sequence>MQLSDQKLGLYTDFYELTMAQGYLSCHKQNQQVCFDYYYRTNPYKGGFTVFAGLQDLLDMLSDFTFSESDIEYLSTQGFEPAFLDYLRGFRFKGRLFSVKEGEIVFPNEPLVRVEGNIIECQLIESLLLNILNFESLIATKAFRIKLIAGERLFADFGLRRAQGLGSIHASRAAVIGGASSTSNVLAAKLFNIPVSGTMAHSWVQSFDNELEAFRSYAKTHPDNTVLLVDTYDTLHSGVPNAIIVGHEMKAEGTRLKAIRLDSGDLAYLSKKARKMLDAAGLNDVQIIASNQLNEYVIKTLLRDQNAAIDGFGIGTELITGKDNAALDGVYKLSAIDSELKMKFSENTEKITLPGRKQVIRYLDEDGNFFRDGIILEEEDPDKVPKIYHRVYPEKNTDVAGHQKESLMELVFSEGKVLIARKSPQEIYRFLEQRSQQLPEEHKRFISPHIYKVGISEKLMSVRNALTTKLKTLHRDNK</sequence>
<evidence type="ECO:0000256" key="1">
    <source>
        <dbReference type="ARBA" id="ARBA00004952"/>
    </source>
</evidence>
<dbReference type="Pfam" id="PF04095">
    <property type="entry name" value="NAPRTase"/>
    <property type="match status" value="1"/>
</dbReference>
<evidence type="ECO:0000256" key="8">
    <source>
        <dbReference type="ARBA" id="ARBA00048668"/>
    </source>
</evidence>
<dbReference type="InterPro" id="IPR041619">
    <property type="entry name" value="NAPRTase_C"/>
</dbReference>
<evidence type="ECO:0000256" key="2">
    <source>
        <dbReference type="ARBA" id="ARBA00010897"/>
    </source>
</evidence>
<feature type="domain" description="Nicotinate/nicotinamide phosphoribosyltransferase" evidence="10">
    <location>
        <begin position="154"/>
        <end position="343"/>
    </location>
</feature>
<dbReference type="OrthoDB" id="9770610at2"/>
<dbReference type="InterPro" id="IPR006405">
    <property type="entry name" value="Nic_PRibTrfase_pncB"/>
</dbReference>
<dbReference type="Pfam" id="PF17767">
    <property type="entry name" value="NAPRTase_N"/>
    <property type="match status" value="1"/>
</dbReference>
<keyword evidence="6 9" id="KW-0662">Pyridine nucleotide biosynthesis</keyword>
<feature type="domain" description="Nicotinate phosphoribosyltransferase C-terminal" evidence="12">
    <location>
        <begin position="356"/>
        <end position="462"/>
    </location>
</feature>
<dbReference type="PIRSF" id="PIRSF000484">
    <property type="entry name" value="NAPRT"/>
    <property type="match status" value="1"/>
</dbReference>
<comment type="function">
    <text evidence="9">Catalyzes the first step in the biosynthesis of NAD from nicotinic acid, the ATP-dependent synthesis of beta-nicotinate D-ribonucleotide from nicotinate and 5-phospho-D-ribose 1-phosphate.</text>
</comment>
<dbReference type="EMBL" id="QWGR01000017">
    <property type="protein sequence ID" value="RIJ46081.1"/>
    <property type="molecule type" value="Genomic_DNA"/>
</dbReference>
<dbReference type="UniPathway" id="UPA00253">
    <property type="reaction ID" value="UER00457"/>
</dbReference>
<evidence type="ECO:0000259" key="10">
    <source>
        <dbReference type="Pfam" id="PF04095"/>
    </source>
</evidence>
<dbReference type="NCBIfam" id="NF009131">
    <property type="entry name" value="PRK12484.1"/>
    <property type="match status" value="1"/>
</dbReference>
<dbReference type="FunFam" id="3.20.20.70:FF:000076">
    <property type="entry name" value="Nicotinate phosphoribosyltransferase"/>
    <property type="match status" value="1"/>
</dbReference>
<keyword evidence="13" id="KW-0328">Glycosyltransferase</keyword>
<dbReference type="NCBIfam" id="TIGR01513">
    <property type="entry name" value="NAPRTase_put"/>
    <property type="match status" value="1"/>
</dbReference>
<comment type="catalytic activity">
    <reaction evidence="8 9">
        <text>5-phospho-alpha-D-ribose 1-diphosphate + nicotinate + ATP + H2O = nicotinate beta-D-ribonucleotide + ADP + phosphate + diphosphate</text>
        <dbReference type="Rhea" id="RHEA:36163"/>
        <dbReference type="ChEBI" id="CHEBI:15377"/>
        <dbReference type="ChEBI" id="CHEBI:30616"/>
        <dbReference type="ChEBI" id="CHEBI:32544"/>
        <dbReference type="ChEBI" id="CHEBI:33019"/>
        <dbReference type="ChEBI" id="CHEBI:43474"/>
        <dbReference type="ChEBI" id="CHEBI:57502"/>
        <dbReference type="ChEBI" id="CHEBI:58017"/>
        <dbReference type="ChEBI" id="CHEBI:456216"/>
        <dbReference type="EC" id="6.3.4.21"/>
    </reaction>
</comment>
<comment type="pathway">
    <text evidence="1 9">Cofactor biosynthesis; NAD(+) biosynthesis; nicotinate D-ribonucleotide from nicotinate: step 1/1.</text>
</comment>
<dbReference type="PANTHER" id="PTHR11098:SF1">
    <property type="entry name" value="NICOTINATE PHOSPHORIBOSYLTRANSFERASE"/>
    <property type="match status" value="1"/>
</dbReference>
<dbReference type="SUPFAM" id="SSF54675">
    <property type="entry name" value="Nicotinate/Quinolinate PRTase N-terminal domain-like"/>
    <property type="match status" value="1"/>
</dbReference>
<name>A0A399SUJ3_9BACT</name>
<dbReference type="GO" id="GO:0034355">
    <property type="term" value="P:NAD+ biosynthetic process via the salvage pathway"/>
    <property type="evidence" value="ECO:0007669"/>
    <property type="project" value="TreeGrafter"/>
</dbReference>
<comment type="PTM">
    <text evidence="9">Transiently phosphorylated on a His residue during the reaction cycle. Phosphorylation strongly increases the affinity for substrates and increases the rate of nicotinate D-ribonucleotide production. Dephosphorylation regenerates the low-affinity form of the enzyme, leading to product release.</text>
</comment>
<keyword evidence="7 9" id="KW-0808">Transferase</keyword>
<dbReference type="GO" id="GO:0005829">
    <property type="term" value="C:cytosol"/>
    <property type="evidence" value="ECO:0007669"/>
    <property type="project" value="TreeGrafter"/>
</dbReference>
<evidence type="ECO:0000256" key="3">
    <source>
        <dbReference type="ARBA" id="ARBA00013236"/>
    </source>
</evidence>
<evidence type="ECO:0000256" key="4">
    <source>
        <dbReference type="ARBA" id="ARBA00022553"/>
    </source>
</evidence>
<dbReference type="Gene3D" id="3.20.140.10">
    <property type="entry name" value="nicotinate phosphoribosyltransferase"/>
    <property type="match status" value="1"/>
</dbReference>
<evidence type="ECO:0000313" key="14">
    <source>
        <dbReference type="Proteomes" id="UP000265926"/>
    </source>
</evidence>
<dbReference type="InterPro" id="IPR007229">
    <property type="entry name" value="Nic_PRibTrfase-Fam"/>
</dbReference>
<feature type="domain" description="Nicotinate phosphoribosyltransferase N-terminal" evidence="11">
    <location>
        <begin position="10"/>
        <end position="133"/>
    </location>
</feature>
<reference evidence="13 14" key="1">
    <citation type="submission" date="2018-08" db="EMBL/GenBank/DDBJ databases">
        <title>Pallidiluteibacterium maritimus gen. nov., sp. nov., isolated from coastal sediment.</title>
        <authorList>
            <person name="Zhou L.Y."/>
        </authorList>
    </citation>
    <scope>NUCLEOTIDE SEQUENCE [LARGE SCALE GENOMIC DNA]</scope>
    <source>
        <strain evidence="13 14">XSD2</strain>
    </source>
</reference>
<dbReference type="Pfam" id="PF17956">
    <property type="entry name" value="NAPRTase_C"/>
    <property type="match status" value="1"/>
</dbReference>
<evidence type="ECO:0000259" key="12">
    <source>
        <dbReference type="Pfam" id="PF17956"/>
    </source>
</evidence>
<dbReference type="Gene3D" id="3.20.20.70">
    <property type="entry name" value="Aldolase class I"/>
    <property type="match status" value="1"/>
</dbReference>
<dbReference type="InterPro" id="IPR036068">
    <property type="entry name" value="Nicotinate_pribotase-like_C"/>
</dbReference>
<dbReference type="InterPro" id="IPR041525">
    <property type="entry name" value="N/Namide_PRibTrfase"/>
</dbReference>
<dbReference type="InterPro" id="IPR013785">
    <property type="entry name" value="Aldolase_TIM"/>
</dbReference>
<comment type="caution">
    <text evidence="13">The sequence shown here is derived from an EMBL/GenBank/DDBJ whole genome shotgun (WGS) entry which is preliminary data.</text>
</comment>
<dbReference type="SUPFAM" id="SSF51690">
    <property type="entry name" value="Nicotinate/Quinolinate PRTase C-terminal domain-like"/>
    <property type="match status" value="1"/>
</dbReference>
<dbReference type="PANTHER" id="PTHR11098">
    <property type="entry name" value="NICOTINATE PHOSPHORIBOSYLTRANSFERASE"/>
    <property type="match status" value="1"/>
</dbReference>
<evidence type="ECO:0000256" key="6">
    <source>
        <dbReference type="ARBA" id="ARBA00022642"/>
    </source>
</evidence>
<keyword evidence="5 9" id="KW-0436">Ligase</keyword>
<evidence type="ECO:0000256" key="9">
    <source>
        <dbReference type="RuleBase" id="RU365100"/>
    </source>
</evidence>
<protein>
    <recommendedName>
        <fullName evidence="3 9">Nicotinate phosphoribosyltransferase</fullName>
        <ecNumber evidence="3 9">6.3.4.21</ecNumber>
    </recommendedName>
</protein>
<dbReference type="InterPro" id="IPR040727">
    <property type="entry name" value="NAPRTase_N"/>
</dbReference>
<proteinExistence type="inferred from homology"/>
<keyword evidence="14" id="KW-1185">Reference proteome</keyword>
<dbReference type="RefSeq" id="WP_119439832.1">
    <property type="nucleotide sequence ID" value="NZ_QWGR01000017.1"/>
</dbReference>
<dbReference type="Proteomes" id="UP000265926">
    <property type="component" value="Unassembled WGS sequence"/>
</dbReference>
<dbReference type="AlphaFoldDB" id="A0A399SUJ3"/>
<evidence type="ECO:0000256" key="5">
    <source>
        <dbReference type="ARBA" id="ARBA00022598"/>
    </source>
</evidence>
<evidence type="ECO:0000259" key="11">
    <source>
        <dbReference type="Pfam" id="PF17767"/>
    </source>
</evidence>
<dbReference type="CDD" id="cd01570">
    <property type="entry name" value="NAPRTase_A"/>
    <property type="match status" value="1"/>
</dbReference>